<keyword evidence="1" id="KW-0433">Leucine-rich repeat</keyword>
<dbReference type="OrthoDB" id="694479at2759"/>
<evidence type="ECO:0000313" key="10">
    <source>
        <dbReference type="EMBL" id="CAF4008231.1"/>
    </source>
</evidence>
<dbReference type="Proteomes" id="UP000663834">
    <property type="component" value="Unassembled WGS sequence"/>
</dbReference>
<proteinExistence type="predicted"/>
<dbReference type="InterPro" id="IPR050333">
    <property type="entry name" value="SLRP"/>
</dbReference>
<evidence type="ECO:0000313" key="11">
    <source>
        <dbReference type="EMBL" id="CAF4128904.1"/>
    </source>
</evidence>
<keyword evidence="3" id="KW-0812">Transmembrane</keyword>
<dbReference type="EMBL" id="CAJNOV010016628">
    <property type="protein sequence ID" value="CAF1593951.1"/>
    <property type="molecule type" value="Genomic_DNA"/>
</dbReference>
<comment type="caution">
    <text evidence="5">The sequence shown here is derived from an EMBL/GenBank/DDBJ whole genome shotgun (WGS) entry which is preliminary data.</text>
</comment>
<dbReference type="EMBL" id="CAJOBG010004853">
    <property type="protein sequence ID" value="CAF4128904.1"/>
    <property type="molecule type" value="Genomic_DNA"/>
</dbReference>
<evidence type="ECO:0000256" key="3">
    <source>
        <dbReference type="SAM" id="Phobius"/>
    </source>
</evidence>
<dbReference type="InterPro" id="IPR032675">
    <property type="entry name" value="LRR_dom_sf"/>
</dbReference>
<evidence type="ECO:0000313" key="8">
    <source>
        <dbReference type="EMBL" id="CAF3751480.1"/>
    </source>
</evidence>
<dbReference type="AlphaFoldDB" id="A0A815JK88"/>
<dbReference type="EMBL" id="CAJOBJ010003813">
    <property type="protein sequence ID" value="CAF3979052.1"/>
    <property type="molecule type" value="Genomic_DNA"/>
</dbReference>
<dbReference type="Gene3D" id="3.80.10.10">
    <property type="entry name" value="Ribonuclease Inhibitor"/>
    <property type="match status" value="2"/>
</dbReference>
<dbReference type="PANTHER" id="PTHR45712:SF22">
    <property type="entry name" value="INSULIN-LIKE GROWTH FACTOR-BINDING PROTEIN COMPLEX ACID LABILE SUBUNIT"/>
    <property type="match status" value="1"/>
</dbReference>
<feature type="signal peptide" evidence="4">
    <location>
        <begin position="1"/>
        <end position="22"/>
    </location>
</feature>
<dbReference type="EMBL" id="CAJNRE010006429">
    <property type="protein sequence ID" value="CAF2054982.1"/>
    <property type="molecule type" value="Genomic_DNA"/>
</dbReference>
<keyword evidence="3" id="KW-0472">Membrane</keyword>
<dbReference type="Proteomes" id="UP000663842">
    <property type="component" value="Unassembled WGS sequence"/>
</dbReference>
<evidence type="ECO:0000256" key="4">
    <source>
        <dbReference type="SAM" id="SignalP"/>
    </source>
</evidence>
<dbReference type="SUPFAM" id="SSF52058">
    <property type="entry name" value="L domain-like"/>
    <property type="match status" value="1"/>
</dbReference>
<accession>A0A815JK88</accession>
<evidence type="ECO:0000256" key="2">
    <source>
        <dbReference type="ARBA" id="ARBA00022737"/>
    </source>
</evidence>
<gene>
    <name evidence="10" type="ORF">BYL167_LOCUS14073</name>
    <name evidence="6" type="ORF">CJN711_LOCUS34365</name>
    <name evidence="9" type="ORF">GIL414_LOCUS10577</name>
    <name evidence="5" type="ORF">KQP761_LOCUS8550</name>
    <name evidence="7" type="ORF">MBJ925_LOCUS13873</name>
    <name evidence="11" type="ORF">OVN521_LOCUS22398</name>
    <name evidence="8" type="ORF">UXM345_LOCUS2029</name>
</gene>
<dbReference type="InterPro" id="IPR001611">
    <property type="entry name" value="Leu-rich_rpt"/>
</dbReference>
<feature type="chain" id="PRO_5036411813" evidence="4">
    <location>
        <begin position="23"/>
        <end position="489"/>
    </location>
</feature>
<evidence type="ECO:0000313" key="13">
    <source>
        <dbReference type="Proteomes" id="UP000663866"/>
    </source>
</evidence>
<feature type="transmembrane region" description="Helical" evidence="3">
    <location>
        <begin position="471"/>
        <end position="488"/>
    </location>
</feature>
<evidence type="ECO:0000313" key="5">
    <source>
        <dbReference type="EMBL" id="CAF1377765.1"/>
    </source>
</evidence>
<dbReference type="EMBL" id="CAJOBF010000119">
    <property type="protein sequence ID" value="CAF3751480.1"/>
    <property type="molecule type" value="Genomic_DNA"/>
</dbReference>
<dbReference type="PANTHER" id="PTHR45712">
    <property type="entry name" value="AGAP008170-PA"/>
    <property type="match status" value="1"/>
</dbReference>
<keyword evidence="4" id="KW-0732">Signal</keyword>
<name>A0A815JK88_9BILA</name>
<protein>
    <submittedName>
        <fullName evidence="5">Uncharacterized protein</fullName>
    </submittedName>
</protein>
<dbReference type="EMBL" id="CAJOBH010004944">
    <property type="protein sequence ID" value="CAF4008231.1"/>
    <property type="molecule type" value="Genomic_DNA"/>
</dbReference>
<dbReference type="Proteomes" id="UP000681967">
    <property type="component" value="Unassembled WGS sequence"/>
</dbReference>
<evidence type="ECO:0000313" key="7">
    <source>
        <dbReference type="EMBL" id="CAF2054982.1"/>
    </source>
</evidence>
<keyword evidence="2" id="KW-0677">Repeat</keyword>
<organism evidence="5 12">
    <name type="scientific">Rotaria magnacalcarata</name>
    <dbReference type="NCBI Taxonomy" id="392030"/>
    <lineage>
        <taxon>Eukaryota</taxon>
        <taxon>Metazoa</taxon>
        <taxon>Spiralia</taxon>
        <taxon>Gnathifera</taxon>
        <taxon>Rotifera</taxon>
        <taxon>Eurotatoria</taxon>
        <taxon>Bdelloidea</taxon>
        <taxon>Philodinida</taxon>
        <taxon>Philodinidae</taxon>
        <taxon>Rotaria</taxon>
    </lineage>
</organism>
<dbReference type="EMBL" id="CAJNOW010003312">
    <property type="protein sequence ID" value="CAF1377765.1"/>
    <property type="molecule type" value="Genomic_DNA"/>
</dbReference>
<reference evidence="5" key="1">
    <citation type="submission" date="2021-02" db="EMBL/GenBank/DDBJ databases">
        <authorList>
            <person name="Nowell W R."/>
        </authorList>
    </citation>
    <scope>NUCLEOTIDE SEQUENCE</scope>
</reference>
<evidence type="ECO:0000313" key="6">
    <source>
        <dbReference type="EMBL" id="CAF1593951.1"/>
    </source>
</evidence>
<dbReference type="Pfam" id="PF13855">
    <property type="entry name" value="LRR_8"/>
    <property type="match status" value="1"/>
</dbReference>
<dbReference type="Proteomes" id="UP000663824">
    <property type="component" value="Unassembled WGS sequence"/>
</dbReference>
<dbReference type="Proteomes" id="UP000663855">
    <property type="component" value="Unassembled WGS sequence"/>
</dbReference>
<evidence type="ECO:0000313" key="12">
    <source>
        <dbReference type="Proteomes" id="UP000663834"/>
    </source>
</evidence>
<keyword evidence="3" id="KW-1133">Transmembrane helix</keyword>
<keyword evidence="13" id="KW-1185">Reference proteome</keyword>
<evidence type="ECO:0000256" key="1">
    <source>
        <dbReference type="ARBA" id="ARBA00022614"/>
    </source>
</evidence>
<sequence length="489" mass="56934">MYCKSMYYIVYLIFLIISLTCAQSSFITNSLCAQYYPFEIQQQCDCENTSKGISLKCAGHSYVPHFLPNIQYHTIEFESCSQDLQISDKTFADLNINSLRLRHCNLVNLNEESFSKINHLEKFYIENSTINSLATSSGNFQEVFYSDSFKTLKGLTLKKIHYHQAHKHDTKLNLEILLIQLPQLNRLELSEIFIDNYRFHNLTSIGKNLTYLKLVNTHQTTLLPLEHLQLLQNLVLMHLPQLFHRQSFIPSLKNLKNLKYIDFAYDQLSNIDDLQSNTIDQIDLSSNLIEYIDEYTFERVPKLRRLILIGNPLQHIDKNAFCGIDKLAHLDINVRKPNQLSPLDGCLLLNYPNLDIKQDSQTKAQCDCQLMNIFKLKMKKEKEINRLFKPEHSCLVTNNTLFEAAYYQQLKNHLNLPMPIYDLEKYLNCTSDIQCDRLCQDRKLKSTTAPIDTEKTNAIVQKKHTSVSTSLYSFFSYVLSLLLLAFLYL</sequence>
<dbReference type="Proteomes" id="UP000681720">
    <property type="component" value="Unassembled WGS sequence"/>
</dbReference>
<dbReference type="Proteomes" id="UP000663866">
    <property type="component" value="Unassembled WGS sequence"/>
</dbReference>
<evidence type="ECO:0000313" key="9">
    <source>
        <dbReference type="EMBL" id="CAF3979052.1"/>
    </source>
</evidence>